<evidence type="ECO:0000313" key="2">
    <source>
        <dbReference type="Proteomes" id="UP000886501"/>
    </source>
</evidence>
<sequence length="255" mass="28188">MSSNAFLILNGFTLSRREISRPRPIRSPLGIDLTQFVMSGPRSMWYHPRFPSALYTNSIWVAAMSSFKSNMARGAACPMGSDMTLMDLLTVGLVDWEGANSEEERPRDSMRFAATVAERLLSRLEVLEGGVSLQANSLQLQASGLDSMLNTHSEHRRFLLAQNAALEREVEELKQRVECLSGEFGVLLARVEALEWVTPSEYLSVEDLLRVGGGGEVEPLDSDEAAELGLRADFQDLVDTPDPVDLSAPLFPHSF</sequence>
<reference evidence="1" key="1">
    <citation type="submission" date="2019-10" db="EMBL/GenBank/DDBJ databases">
        <authorList>
            <consortium name="DOE Joint Genome Institute"/>
            <person name="Kuo A."/>
            <person name="Miyauchi S."/>
            <person name="Kiss E."/>
            <person name="Drula E."/>
            <person name="Kohler A."/>
            <person name="Sanchez-Garcia M."/>
            <person name="Andreopoulos B."/>
            <person name="Barry K.W."/>
            <person name="Bonito G."/>
            <person name="Buee M."/>
            <person name="Carver A."/>
            <person name="Chen C."/>
            <person name="Cichocki N."/>
            <person name="Clum A."/>
            <person name="Culley D."/>
            <person name="Crous P.W."/>
            <person name="Fauchery L."/>
            <person name="Girlanda M."/>
            <person name="Hayes R."/>
            <person name="Keri Z."/>
            <person name="Labutti K."/>
            <person name="Lipzen A."/>
            <person name="Lombard V."/>
            <person name="Magnuson J."/>
            <person name="Maillard F."/>
            <person name="Morin E."/>
            <person name="Murat C."/>
            <person name="Nolan M."/>
            <person name="Ohm R."/>
            <person name="Pangilinan J."/>
            <person name="Pereira M."/>
            <person name="Perotto S."/>
            <person name="Peter M."/>
            <person name="Riley R."/>
            <person name="Sitrit Y."/>
            <person name="Stielow B."/>
            <person name="Szollosi G."/>
            <person name="Zifcakova L."/>
            <person name="Stursova M."/>
            <person name="Spatafora J.W."/>
            <person name="Tedersoo L."/>
            <person name="Vaario L.-M."/>
            <person name="Yamada A."/>
            <person name="Yan M."/>
            <person name="Wang P."/>
            <person name="Xu J."/>
            <person name="Bruns T."/>
            <person name="Baldrian P."/>
            <person name="Vilgalys R."/>
            <person name="Henrissat B."/>
            <person name="Grigoriev I.V."/>
            <person name="Hibbett D."/>
            <person name="Nagy L.G."/>
            <person name="Martin F.M."/>
        </authorList>
    </citation>
    <scope>NUCLEOTIDE SEQUENCE</scope>
    <source>
        <strain evidence="1">P2</strain>
    </source>
</reference>
<proteinExistence type="predicted"/>
<gene>
    <name evidence="1" type="ORF">BDM02DRAFT_3133105</name>
</gene>
<keyword evidence="2" id="KW-1185">Reference proteome</keyword>
<comment type="caution">
    <text evidence="1">The sequence shown here is derived from an EMBL/GenBank/DDBJ whole genome shotgun (WGS) entry which is preliminary data.</text>
</comment>
<name>A0ACB6YY93_THEGA</name>
<reference evidence="1" key="2">
    <citation type="journal article" date="2020" name="Nat. Commun.">
        <title>Large-scale genome sequencing of mycorrhizal fungi provides insights into the early evolution of symbiotic traits.</title>
        <authorList>
            <person name="Miyauchi S."/>
            <person name="Kiss E."/>
            <person name="Kuo A."/>
            <person name="Drula E."/>
            <person name="Kohler A."/>
            <person name="Sanchez-Garcia M."/>
            <person name="Morin E."/>
            <person name="Andreopoulos B."/>
            <person name="Barry K.W."/>
            <person name="Bonito G."/>
            <person name="Buee M."/>
            <person name="Carver A."/>
            <person name="Chen C."/>
            <person name="Cichocki N."/>
            <person name="Clum A."/>
            <person name="Culley D."/>
            <person name="Crous P.W."/>
            <person name="Fauchery L."/>
            <person name="Girlanda M."/>
            <person name="Hayes R.D."/>
            <person name="Keri Z."/>
            <person name="LaButti K."/>
            <person name="Lipzen A."/>
            <person name="Lombard V."/>
            <person name="Magnuson J."/>
            <person name="Maillard F."/>
            <person name="Murat C."/>
            <person name="Nolan M."/>
            <person name="Ohm R.A."/>
            <person name="Pangilinan J."/>
            <person name="Pereira M.F."/>
            <person name="Perotto S."/>
            <person name="Peter M."/>
            <person name="Pfister S."/>
            <person name="Riley R."/>
            <person name="Sitrit Y."/>
            <person name="Stielow J.B."/>
            <person name="Szollosi G."/>
            <person name="Zifcakova L."/>
            <person name="Stursova M."/>
            <person name="Spatafora J.W."/>
            <person name="Tedersoo L."/>
            <person name="Vaario L.M."/>
            <person name="Yamada A."/>
            <person name="Yan M."/>
            <person name="Wang P."/>
            <person name="Xu J."/>
            <person name="Bruns T."/>
            <person name="Baldrian P."/>
            <person name="Vilgalys R."/>
            <person name="Dunand C."/>
            <person name="Henrissat B."/>
            <person name="Grigoriev I.V."/>
            <person name="Hibbett D."/>
            <person name="Nagy L.G."/>
            <person name="Martin F.M."/>
        </authorList>
    </citation>
    <scope>NUCLEOTIDE SEQUENCE</scope>
    <source>
        <strain evidence="1">P2</strain>
    </source>
</reference>
<dbReference type="EMBL" id="MU118491">
    <property type="protein sequence ID" value="KAF9642414.1"/>
    <property type="molecule type" value="Genomic_DNA"/>
</dbReference>
<evidence type="ECO:0000313" key="1">
    <source>
        <dbReference type="EMBL" id="KAF9642414.1"/>
    </source>
</evidence>
<dbReference type="Proteomes" id="UP000886501">
    <property type="component" value="Unassembled WGS sequence"/>
</dbReference>
<protein>
    <submittedName>
        <fullName evidence="1">Uncharacterized protein</fullName>
    </submittedName>
</protein>
<accession>A0ACB6YY93</accession>
<organism evidence="1 2">
    <name type="scientific">Thelephora ganbajun</name>
    <name type="common">Ganba fungus</name>
    <dbReference type="NCBI Taxonomy" id="370292"/>
    <lineage>
        <taxon>Eukaryota</taxon>
        <taxon>Fungi</taxon>
        <taxon>Dikarya</taxon>
        <taxon>Basidiomycota</taxon>
        <taxon>Agaricomycotina</taxon>
        <taxon>Agaricomycetes</taxon>
        <taxon>Thelephorales</taxon>
        <taxon>Thelephoraceae</taxon>
        <taxon>Thelephora</taxon>
    </lineage>
</organism>